<dbReference type="Gene3D" id="3.10.450.50">
    <property type="match status" value="1"/>
</dbReference>
<dbReference type="CDD" id="cd00531">
    <property type="entry name" value="NTF2_like"/>
    <property type="match status" value="1"/>
</dbReference>
<dbReference type="STRING" id="551996.SAMN05192573_112111"/>
<gene>
    <name evidence="1" type="ORF">SAMN05192573_112111</name>
</gene>
<reference evidence="2" key="1">
    <citation type="submission" date="2016-10" db="EMBL/GenBank/DDBJ databases">
        <authorList>
            <person name="Varghese N."/>
            <person name="Submissions S."/>
        </authorList>
    </citation>
    <scope>NUCLEOTIDE SEQUENCE [LARGE SCALE GENOMIC DNA]</scope>
    <source>
        <strain evidence="2">Gh-67</strain>
    </source>
</reference>
<dbReference type="AlphaFoldDB" id="A0A1G8F0K3"/>
<dbReference type="EMBL" id="FNCG01000012">
    <property type="protein sequence ID" value="SDH75655.1"/>
    <property type="molecule type" value="Genomic_DNA"/>
</dbReference>
<keyword evidence="2" id="KW-1185">Reference proteome</keyword>
<protein>
    <submittedName>
        <fullName evidence="1">Uncharacterized protein</fullName>
    </submittedName>
</protein>
<evidence type="ECO:0000313" key="1">
    <source>
        <dbReference type="EMBL" id="SDH75655.1"/>
    </source>
</evidence>
<dbReference type="RefSeq" id="WP_091171785.1">
    <property type="nucleotide sequence ID" value="NZ_FNCG01000012.1"/>
</dbReference>
<evidence type="ECO:0000313" key="2">
    <source>
        <dbReference type="Proteomes" id="UP000199705"/>
    </source>
</evidence>
<dbReference type="Proteomes" id="UP000199705">
    <property type="component" value="Unassembled WGS sequence"/>
</dbReference>
<sequence length="128" mass="14426">MNTTNEQQAAVQLLHCYAEVLNEADSPSISSFYAFDGLFMPDGFKTLTKKDLDAAGGKFLKGRNFKINYNIQNVTVGNEFAFIDATARSITTSSGGKEISKNSRDFFVLRKDGTAWKIYRYLFNKLRD</sequence>
<organism evidence="1 2">
    <name type="scientific">Mucilaginibacter gossypii</name>
    <dbReference type="NCBI Taxonomy" id="551996"/>
    <lineage>
        <taxon>Bacteria</taxon>
        <taxon>Pseudomonadati</taxon>
        <taxon>Bacteroidota</taxon>
        <taxon>Sphingobacteriia</taxon>
        <taxon>Sphingobacteriales</taxon>
        <taxon>Sphingobacteriaceae</taxon>
        <taxon>Mucilaginibacter</taxon>
    </lineage>
</organism>
<proteinExistence type="predicted"/>
<dbReference type="InterPro" id="IPR032710">
    <property type="entry name" value="NTF2-like_dom_sf"/>
</dbReference>
<accession>A0A1G8F0K3</accession>
<name>A0A1G8F0K3_9SPHI</name>
<dbReference type="SUPFAM" id="SSF54427">
    <property type="entry name" value="NTF2-like"/>
    <property type="match status" value="1"/>
</dbReference>